<feature type="transmembrane region" description="Helical" evidence="1">
    <location>
        <begin position="6"/>
        <end position="28"/>
    </location>
</feature>
<protein>
    <submittedName>
        <fullName evidence="2">Uncharacterized protein</fullName>
    </submittedName>
</protein>
<name>A0A2T0LUH6_9PSEU</name>
<keyword evidence="1" id="KW-0812">Transmembrane</keyword>
<accession>A0A2T0LUH6</accession>
<evidence type="ECO:0000313" key="2">
    <source>
        <dbReference type="EMBL" id="PRX47429.1"/>
    </source>
</evidence>
<reference evidence="2 3" key="1">
    <citation type="submission" date="2018-03" db="EMBL/GenBank/DDBJ databases">
        <title>Genomic Encyclopedia of Type Strains, Phase III (KMG-III): the genomes of soil and plant-associated and newly described type strains.</title>
        <authorList>
            <person name="Whitman W."/>
        </authorList>
    </citation>
    <scope>NUCLEOTIDE SEQUENCE [LARGE SCALE GENOMIC DNA]</scope>
    <source>
        <strain evidence="2 3">CGMCC 4.7125</strain>
    </source>
</reference>
<gene>
    <name evidence="2" type="ORF">B0I33_1057</name>
</gene>
<dbReference type="AlphaFoldDB" id="A0A2T0LUH6"/>
<evidence type="ECO:0000256" key="1">
    <source>
        <dbReference type="SAM" id="Phobius"/>
    </source>
</evidence>
<sequence length="32" mass="3740">MEILFTTLLVLAIVATTWFGGYVVYRLYSDQR</sequence>
<evidence type="ECO:0000313" key="3">
    <source>
        <dbReference type="Proteomes" id="UP000238362"/>
    </source>
</evidence>
<comment type="caution">
    <text evidence="2">The sequence shown here is derived from an EMBL/GenBank/DDBJ whole genome shotgun (WGS) entry which is preliminary data.</text>
</comment>
<proteinExistence type="predicted"/>
<dbReference type="Proteomes" id="UP000238362">
    <property type="component" value="Unassembled WGS sequence"/>
</dbReference>
<keyword evidence="3" id="KW-1185">Reference proteome</keyword>
<keyword evidence="1" id="KW-0472">Membrane</keyword>
<dbReference type="EMBL" id="PVNH01000005">
    <property type="protein sequence ID" value="PRX47429.1"/>
    <property type="molecule type" value="Genomic_DNA"/>
</dbReference>
<organism evidence="2 3">
    <name type="scientific">Prauserella shujinwangii</name>
    <dbReference type="NCBI Taxonomy" id="1453103"/>
    <lineage>
        <taxon>Bacteria</taxon>
        <taxon>Bacillati</taxon>
        <taxon>Actinomycetota</taxon>
        <taxon>Actinomycetes</taxon>
        <taxon>Pseudonocardiales</taxon>
        <taxon>Pseudonocardiaceae</taxon>
        <taxon>Prauserella</taxon>
    </lineage>
</organism>
<keyword evidence="1" id="KW-1133">Transmembrane helix</keyword>